<sequence length="1203" mass="137671">MINTRPRSISSPGPDLEDTTGTLVRHARSASFQGRSCSESSRKVTSDAFDELLIRLRQKNISTVRIKKHGFQWLLERSQRSPGALSIFQSFHATPMTVSNRELKEILNLEVSSRSSSPTTPGHHFYLRSWSLSADGLSKVLNYMTDNEDTFSETARWREILELHDSNNIYRPKSFTIRYIGTCKGPKRPYDRFVKDICGLDQGILHEFMKVMQLLMPEEFQNAEVHLISGASLIFQAQYHADDIERVLIEFFGHKTLLNRQSGGKHSAYVPNSSDTTNFQRLHTRFYNKFHQNSSIADGEMSQKLGLFFDRLHDFANINPMITGTNIHRYTHSLKKIQMEQAIPRLYRGTFALHVTLGRDITLKDYISEQAFLRGTSRAGQLAKDFLRRLAHAEAKSNGDPWNDSDFDVSIFPFVNLWPWLKHQGLEVACSFTRKYMQIVRPLVLSSHSRRVCAIVQNNLLPEHGAFSNSFISQTGELALQYYSEPNPAGNFNDEYAYIHIPHIDPGRDKYGSLVTELRRVIDLTNQLTFLVCDIAMKIIDLNSDKSITQSRKELCNTILAHTRAFLEGSEHGRRFTHSLTSAKKALQSRFATTYNRISGEDARSILSGRGRSKIRAMGEAEGEPYSPQRRQQLEKLWGQHTALHKVIPFESRNNEVWIKEFLPLQQQQSYFLAAASRLSPDDYVSYMIEIFRPSWAEEDSWLRTIGVTTKLIMLSGLWIHKQMGVKKDFIKRHFPDEFITTSRMQGHEIGVHPDKGRFTLRWKKIDGTSVNLRLTSSVSIPKTETEIRAISFTEHGIDIVDAWGAPFRPKTHDGNFIPATIPRSSFRNLENGHILINLWTEVLKYRGISIPSLEIRGDMRVWQGPLGVARISAVAKKEIPIQNRPPKLLDANYLLNKFLDERFPQGGVFRTAPKDRIPTSTEDLQAFVAFLRSPEYALHPYTEVWLADLGSNKPKVAVLFKNIQIYRECRKEHSQKYQNHLKHLREKQRYVGETSFHIGPKQSPNGYFAQSTSLLKSTSLLTLISQQNQQRSPISEGGGGNKTSKSLPLEDNDRFKAFRHSTQKSTPSLAGHSHSVFPSKGGIQQVHQEELHGNGERKARDEMNVEAKQCFIEDGDQPKHSRYSKPVLSFTDEPHPFLPPKTKSHAYSRDGLGGAANTEDENDVQMRGIKRPMENDEQLQHCTYASNSRHETRRRKERRTRM</sequence>
<feature type="compositionally biased region" description="Basic residues" evidence="1">
    <location>
        <begin position="1192"/>
        <end position="1203"/>
    </location>
</feature>
<dbReference type="EMBL" id="NPIC01000001">
    <property type="protein sequence ID" value="RDL41752.1"/>
    <property type="molecule type" value="Genomic_DNA"/>
</dbReference>
<comment type="caution">
    <text evidence="2">The sequence shown here is derived from an EMBL/GenBank/DDBJ whole genome shotgun (WGS) entry which is preliminary data.</text>
</comment>
<dbReference type="GeneID" id="43594580"/>
<evidence type="ECO:0000313" key="3">
    <source>
        <dbReference type="Proteomes" id="UP000254866"/>
    </source>
</evidence>
<dbReference type="Proteomes" id="UP000254866">
    <property type="component" value="Unassembled WGS sequence"/>
</dbReference>
<accession>A0A370U1U6</accession>
<organism evidence="2 3">
    <name type="scientific">Venustampulla echinocandica</name>
    <dbReference type="NCBI Taxonomy" id="2656787"/>
    <lineage>
        <taxon>Eukaryota</taxon>
        <taxon>Fungi</taxon>
        <taxon>Dikarya</taxon>
        <taxon>Ascomycota</taxon>
        <taxon>Pezizomycotina</taxon>
        <taxon>Leotiomycetes</taxon>
        <taxon>Helotiales</taxon>
        <taxon>Pleuroascaceae</taxon>
        <taxon>Venustampulla</taxon>
    </lineage>
</organism>
<gene>
    <name evidence="2" type="ORF">BP5553_01731</name>
</gene>
<dbReference type="OrthoDB" id="2269179at2759"/>
<evidence type="ECO:0000256" key="1">
    <source>
        <dbReference type="SAM" id="MobiDB-lite"/>
    </source>
</evidence>
<dbReference type="RefSeq" id="XP_031874408.1">
    <property type="nucleotide sequence ID" value="XM_032010354.1"/>
</dbReference>
<dbReference type="STRING" id="2656787.A0A370U1U6"/>
<feature type="region of interest" description="Disordered" evidence="1">
    <location>
        <begin position="1130"/>
        <end position="1203"/>
    </location>
</feature>
<feature type="region of interest" description="Disordered" evidence="1">
    <location>
        <begin position="1061"/>
        <end position="1080"/>
    </location>
</feature>
<proteinExistence type="predicted"/>
<protein>
    <submittedName>
        <fullName evidence="2">Uncharacterized protein</fullName>
    </submittedName>
</protein>
<feature type="region of interest" description="Disordered" evidence="1">
    <location>
        <begin position="1027"/>
        <end position="1049"/>
    </location>
</feature>
<keyword evidence="3" id="KW-1185">Reference proteome</keyword>
<reference evidence="2 3" key="1">
    <citation type="journal article" date="2018" name="IMA Fungus">
        <title>IMA Genome-F 9: Draft genome sequence of Annulohypoxylon stygium, Aspergillus mulundensis, Berkeleyomyces basicola (syn. Thielaviopsis basicola), Ceratocystis smalleyi, two Cercospora beticola strains, Coleophoma cylindrospora, Fusarium fracticaudum, Phialophora cf. hyalina, and Morchella septimelata.</title>
        <authorList>
            <person name="Wingfield B.D."/>
            <person name="Bills G.F."/>
            <person name="Dong Y."/>
            <person name="Huang W."/>
            <person name="Nel W.J."/>
            <person name="Swalarsk-Parry B.S."/>
            <person name="Vaghefi N."/>
            <person name="Wilken P.M."/>
            <person name="An Z."/>
            <person name="de Beer Z.W."/>
            <person name="De Vos L."/>
            <person name="Chen L."/>
            <person name="Duong T.A."/>
            <person name="Gao Y."/>
            <person name="Hammerbacher A."/>
            <person name="Kikkert J.R."/>
            <person name="Li Y."/>
            <person name="Li H."/>
            <person name="Li K."/>
            <person name="Li Q."/>
            <person name="Liu X."/>
            <person name="Ma X."/>
            <person name="Naidoo K."/>
            <person name="Pethybridge S.J."/>
            <person name="Sun J."/>
            <person name="Steenkamp E.T."/>
            <person name="van der Nest M.A."/>
            <person name="van Wyk S."/>
            <person name="Wingfield M.J."/>
            <person name="Xiong C."/>
            <person name="Yue Q."/>
            <person name="Zhang X."/>
        </authorList>
    </citation>
    <scope>NUCLEOTIDE SEQUENCE [LARGE SCALE GENOMIC DNA]</scope>
    <source>
        <strain evidence="2 3">BP 5553</strain>
    </source>
</reference>
<dbReference type="AlphaFoldDB" id="A0A370U1U6"/>
<name>A0A370U1U6_9HELO</name>
<evidence type="ECO:0000313" key="2">
    <source>
        <dbReference type="EMBL" id="RDL41752.1"/>
    </source>
</evidence>